<sequence>MMPMSTQIKSTPILAIDDEQTNLKLLDKMLRAEGYTRLTLLDDPRRTIDAYRETSPGLILLDLNMPHLDGYAVMAQLRALDDPMLPPVIVLTAQSAGEFLLRAFKSGARDYVTKPFDRAELMARVRNLLEAHLAHRITWAQNSVLEELVRERTAKLRKTRLQVVRRLGRAAEYRDNETGNHILRMSKISALLAARLGWSPEDCELMLHASPMHDIGKIGVPDHVLLKPGKLDPAEWELMQSHVSIGADILSDDDTDLMVLARSIALTHHEKWDGTGYPNGLAGEAIPQEGRIVALADVFDALTSERPYKRAWPVEEAVSHIREQSGRHFDPAVVEAFLDALPEIVEIRARHSEP</sequence>
<dbReference type="AlphaFoldDB" id="A0A919CPK8"/>
<feature type="domain" description="HD-GYP" evidence="3">
    <location>
        <begin position="156"/>
        <end position="353"/>
    </location>
</feature>
<dbReference type="GO" id="GO:0000160">
    <property type="term" value="P:phosphorelay signal transduction system"/>
    <property type="evidence" value="ECO:0007669"/>
    <property type="project" value="InterPro"/>
</dbReference>
<dbReference type="Gene3D" id="1.10.3210.10">
    <property type="entry name" value="Hypothetical protein af1432"/>
    <property type="match status" value="1"/>
</dbReference>
<gene>
    <name evidence="4" type="ORF">GCM10017083_24470</name>
</gene>
<reference evidence="4" key="2">
    <citation type="submission" date="2020-09" db="EMBL/GenBank/DDBJ databases">
        <authorList>
            <person name="Sun Q."/>
            <person name="Kim S."/>
        </authorList>
    </citation>
    <scope>NUCLEOTIDE SEQUENCE</scope>
    <source>
        <strain evidence="4">KCTC 42651</strain>
    </source>
</reference>
<evidence type="ECO:0000313" key="5">
    <source>
        <dbReference type="Proteomes" id="UP000630353"/>
    </source>
</evidence>
<feature type="domain" description="Response regulatory" evidence="2">
    <location>
        <begin position="12"/>
        <end position="129"/>
    </location>
</feature>
<dbReference type="Proteomes" id="UP000630353">
    <property type="component" value="Unassembled WGS sequence"/>
</dbReference>
<feature type="modified residue" description="4-aspartylphosphate" evidence="1">
    <location>
        <position position="62"/>
    </location>
</feature>
<dbReference type="PROSITE" id="PS51832">
    <property type="entry name" value="HD_GYP"/>
    <property type="match status" value="1"/>
</dbReference>
<evidence type="ECO:0000259" key="2">
    <source>
        <dbReference type="PROSITE" id="PS50110"/>
    </source>
</evidence>
<dbReference type="Gene3D" id="3.40.50.2300">
    <property type="match status" value="1"/>
</dbReference>
<dbReference type="Pfam" id="PF13487">
    <property type="entry name" value="HD_5"/>
    <property type="match status" value="1"/>
</dbReference>
<dbReference type="PANTHER" id="PTHR45228:SF1">
    <property type="entry name" value="CYCLIC DI-GMP PHOSPHODIESTERASE TM_0186"/>
    <property type="match status" value="1"/>
</dbReference>
<name>A0A919CPK8_9PROT</name>
<dbReference type="SMART" id="SM00471">
    <property type="entry name" value="HDc"/>
    <property type="match status" value="1"/>
</dbReference>
<accession>A0A919CPK8</accession>
<comment type="caution">
    <text evidence="4">The sequence shown here is derived from an EMBL/GenBank/DDBJ whole genome shotgun (WGS) entry which is preliminary data.</text>
</comment>
<keyword evidence="5" id="KW-1185">Reference proteome</keyword>
<dbReference type="SUPFAM" id="SSF109604">
    <property type="entry name" value="HD-domain/PDEase-like"/>
    <property type="match status" value="1"/>
</dbReference>
<dbReference type="PROSITE" id="PS50110">
    <property type="entry name" value="RESPONSE_REGULATORY"/>
    <property type="match status" value="1"/>
</dbReference>
<dbReference type="EMBL" id="BMZS01000005">
    <property type="protein sequence ID" value="GHD50783.1"/>
    <property type="molecule type" value="Genomic_DNA"/>
</dbReference>
<dbReference type="InterPro" id="IPR011006">
    <property type="entry name" value="CheY-like_superfamily"/>
</dbReference>
<dbReference type="GO" id="GO:0008081">
    <property type="term" value="F:phosphoric diester hydrolase activity"/>
    <property type="evidence" value="ECO:0007669"/>
    <property type="project" value="UniProtKB-ARBA"/>
</dbReference>
<evidence type="ECO:0000313" key="4">
    <source>
        <dbReference type="EMBL" id="GHD50783.1"/>
    </source>
</evidence>
<evidence type="ECO:0000256" key="1">
    <source>
        <dbReference type="PROSITE-ProRule" id="PRU00169"/>
    </source>
</evidence>
<dbReference type="InterPro" id="IPR037522">
    <property type="entry name" value="HD_GYP_dom"/>
</dbReference>
<dbReference type="InterPro" id="IPR001789">
    <property type="entry name" value="Sig_transdc_resp-reg_receiver"/>
</dbReference>
<organism evidence="4 5">
    <name type="scientific">Thalassobaculum fulvum</name>
    <dbReference type="NCBI Taxonomy" id="1633335"/>
    <lineage>
        <taxon>Bacteria</taxon>
        <taxon>Pseudomonadati</taxon>
        <taxon>Pseudomonadota</taxon>
        <taxon>Alphaproteobacteria</taxon>
        <taxon>Rhodospirillales</taxon>
        <taxon>Thalassobaculaceae</taxon>
        <taxon>Thalassobaculum</taxon>
    </lineage>
</organism>
<keyword evidence="1" id="KW-0597">Phosphoprotein</keyword>
<dbReference type="CDD" id="cd00077">
    <property type="entry name" value="HDc"/>
    <property type="match status" value="1"/>
</dbReference>
<dbReference type="SUPFAM" id="SSF52172">
    <property type="entry name" value="CheY-like"/>
    <property type="match status" value="1"/>
</dbReference>
<dbReference type="InterPro" id="IPR003607">
    <property type="entry name" value="HD/PDEase_dom"/>
</dbReference>
<dbReference type="InterPro" id="IPR052020">
    <property type="entry name" value="Cyclic_di-GMP/3'3'-cGAMP_PDE"/>
</dbReference>
<reference evidence="4" key="1">
    <citation type="journal article" date="2014" name="Int. J. Syst. Evol. Microbiol.">
        <title>Complete genome sequence of Corynebacterium casei LMG S-19264T (=DSM 44701T), isolated from a smear-ripened cheese.</title>
        <authorList>
            <consortium name="US DOE Joint Genome Institute (JGI-PGF)"/>
            <person name="Walter F."/>
            <person name="Albersmeier A."/>
            <person name="Kalinowski J."/>
            <person name="Ruckert C."/>
        </authorList>
    </citation>
    <scope>NUCLEOTIDE SEQUENCE</scope>
    <source>
        <strain evidence="4">KCTC 42651</strain>
    </source>
</reference>
<dbReference type="PANTHER" id="PTHR45228">
    <property type="entry name" value="CYCLIC DI-GMP PHOSPHODIESTERASE TM_0186-RELATED"/>
    <property type="match status" value="1"/>
</dbReference>
<protein>
    <submittedName>
        <fullName evidence="4">Two-component system response regulator</fullName>
    </submittedName>
</protein>
<dbReference type="SMART" id="SM00448">
    <property type="entry name" value="REC"/>
    <property type="match status" value="1"/>
</dbReference>
<proteinExistence type="predicted"/>
<dbReference type="Pfam" id="PF00072">
    <property type="entry name" value="Response_reg"/>
    <property type="match status" value="1"/>
</dbReference>
<evidence type="ECO:0000259" key="3">
    <source>
        <dbReference type="PROSITE" id="PS51832"/>
    </source>
</evidence>